<dbReference type="EMBL" id="BAABDL010000053">
    <property type="protein sequence ID" value="GAA4065776.1"/>
    <property type="molecule type" value="Genomic_DNA"/>
</dbReference>
<dbReference type="RefSeq" id="WP_344911030.1">
    <property type="nucleotide sequence ID" value="NZ_BAABDL010000053.1"/>
</dbReference>
<organism evidence="1 2">
    <name type="scientific">Amphibacillus indicireducens</name>
    <dbReference type="NCBI Taxonomy" id="1076330"/>
    <lineage>
        <taxon>Bacteria</taxon>
        <taxon>Bacillati</taxon>
        <taxon>Bacillota</taxon>
        <taxon>Bacilli</taxon>
        <taxon>Bacillales</taxon>
        <taxon>Bacillaceae</taxon>
        <taxon>Amphibacillus</taxon>
    </lineage>
</organism>
<dbReference type="Gene3D" id="3.20.20.140">
    <property type="entry name" value="Metal-dependent hydrolases"/>
    <property type="match status" value="1"/>
</dbReference>
<protein>
    <submittedName>
        <fullName evidence="1">TIGR00375 family protein</fullName>
    </submittedName>
</protein>
<evidence type="ECO:0000313" key="1">
    <source>
        <dbReference type="EMBL" id="GAA4065776.1"/>
    </source>
</evidence>
<dbReference type="PANTHER" id="PTHR40084:SF1">
    <property type="entry name" value="PHOSPHOTRANSFERASE"/>
    <property type="match status" value="1"/>
</dbReference>
<proteinExistence type="predicted"/>
<keyword evidence="2" id="KW-1185">Reference proteome</keyword>
<gene>
    <name evidence="1" type="ORF">GCM10022410_10230</name>
</gene>
<accession>A0ABP7VFH2</accession>
<dbReference type="InterPro" id="IPR016195">
    <property type="entry name" value="Pol/histidinol_Pase-like"/>
</dbReference>
<name>A0ABP7VFH2_9BACI</name>
<evidence type="ECO:0000313" key="2">
    <source>
        <dbReference type="Proteomes" id="UP001501734"/>
    </source>
</evidence>
<dbReference type="InterPro" id="IPR010994">
    <property type="entry name" value="RuvA_2-like"/>
</dbReference>
<dbReference type="SUPFAM" id="SSF89550">
    <property type="entry name" value="PHP domain-like"/>
    <property type="match status" value="1"/>
</dbReference>
<sequence>MLTEFYADLHIHIGRDQANRPVKITGSKNLTLTNILIEASRNKGLDLIGIVDCHVPTVQTEIEQLIQANQAIELADGGIQFESVTLLLGVELEIYDQYCSGPIHVLCYFPDLKTIKQFTEWLKNQLKNIQLSSQRVYVTAVELQEKVKELAGLFIPAHVFTPFKSLYGKGVKHSLTEVFKPDLIDAIELGLSSDTTMVQGINELNNYTFLTNSDAHSLIKMVREYQTIAMKLSNFKEFKLALHERDGRKVIANYGMHPRLGKYYQSICKYCESNNFTEDQCANCGRSGKIKGVSERIDELKDSELIERKRPQYHYHVPLDYIHGLGKKTYQKMLDQFGTEMEILHEANLEVIRALVGSRIANQLENIRSGKINIQTGGGGKYGKISE</sequence>
<dbReference type="CDD" id="cd19067">
    <property type="entry name" value="PfuEndoQ-like"/>
    <property type="match status" value="1"/>
</dbReference>
<dbReference type="SUPFAM" id="SSF47781">
    <property type="entry name" value="RuvA domain 2-like"/>
    <property type="match status" value="1"/>
</dbReference>
<reference evidence="2" key="1">
    <citation type="journal article" date="2019" name="Int. J. Syst. Evol. Microbiol.">
        <title>The Global Catalogue of Microorganisms (GCM) 10K type strain sequencing project: providing services to taxonomists for standard genome sequencing and annotation.</title>
        <authorList>
            <consortium name="The Broad Institute Genomics Platform"/>
            <consortium name="The Broad Institute Genome Sequencing Center for Infectious Disease"/>
            <person name="Wu L."/>
            <person name="Ma J."/>
        </authorList>
    </citation>
    <scope>NUCLEOTIDE SEQUENCE [LARGE SCALE GENOMIC DNA]</scope>
    <source>
        <strain evidence="2">JCM 17250</strain>
    </source>
</reference>
<comment type="caution">
    <text evidence="1">The sequence shown here is derived from an EMBL/GenBank/DDBJ whole genome shotgun (WGS) entry which is preliminary data.</text>
</comment>
<dbReference type="PANTHER" id="PTHR40084">
    <property type="entry name" value="PHOSPHOHYDROLASE, PHP FAMILY"/>
    <property type="match status" value="1"/>
</dbReference>
<dbReference type="Proteomes" id="UP001501734">
    <property type="component" value="Unassembled WGS sequence"/>
</dbReference>